<keyword evidence="1" id="KW-0663">Pyridoxal phosphate</keyword>
<dbReference type="KEGG" id="hazt:108677121"/>
<reference evidence="3" key="1">
    <citation type="submission" date="2025-08" db="UniProtKB">
        <authorList>
            <consortium name="RefSeq"/>
        </authorList>
    </citation>
    <scope>IDENTIFICATION</scope>
    <source>
        <tissue evidence="3">Whole organism</tissue>
    </source>
</reference>
<evidence type="ECO:0000313" key="3">
    <source>
        <dbReference type="RefSeq" id="XP_018020763.1"/>
    </source>
</evidence>
<protein>
    <submittedName>
        <fullName evidence="3">Uncharacterized protein LOC108677121</fullName>
    </submittedName>
</protein>
<dbReference type="InterPro" id="IPR015421">
    <property type="entry name" value="PyrdxlP-dep_Trfase_major"/>
</dbReference>
<organism evidence="2 3">
    <name type="scientific">Hyalella azteca</name>
    <name type="common">Amphipod</name>
    <dbReference type="NCBI Taxonomy" id="294128"/>
    <lineage>
        <taxon>Eukaryota</taxon>
        <taxon>Metazoa</taxon>
        <taxon>Ecdysozoa</taxon>
        <taxon>Arthropoda</taxon>
        <taxon>Crustacea</taxon>
        <taxon>Multicrustacea</taxon>
        <taxon>Malacostraca</taxon>
        <taxon>Eumalacostraca</taxon>
        <taxon>Peracarida</taxon>
        <taxon>Amphipoda</taxon>
        <taxon>Senticaudata</taxon>
        <taxon>Talitrida</taxon>
        <taxon>Talitroidea</taxon>
        <taxon>Hyalellidae</taxon>
        <taxon>Hyalella</taxon>
    </lineage>
</organism>
<dbReference type="Proteomes" id="UP000694843">
    <property type="component" value="Unplaced"/>
</dbReference>
<gene>
    <name evidence="3" type="primary">LOC108677121</name>
</gene>
<name>A0A8B7P3Y8_HYAAZ</name>
<dbReference type="PANTHER" id="PTHR43586">
    <property type="entry name" value="CYSTEINE DESULFURASE"/>
    <property type="match status" value="1"/>
</dbReference>
<dbReference type="Gene3D" id="3.40.640.10">
    <property type="entry name" value="Type I PLP-dependent aspartate aminotransferase-like (Major domain)"/>
    <property type="match status" value="1"/>
</dbReference>
<dbReference type="InterPro" id="IPR015424">
    <property type="entry name" value="PyrdxlP-dep_Trfase"/>
</dbReference>
<dbReference type="OrthoDB" id="420046at2759"/>
<dbReference type="RefSeq" id="XP_018020763.1">
    <property type="nucleotide sequence ID" value="XM_018165274.2"/>
</dbReference>
<dbReference type="SUPFAM" id="SSF53383">
    <property type="entry name" value="PLP-dependent transferases"/>
    <property type="match status" value="1"/>
</dbReference>
<proteinExistence type="predicted"/>
<keyword evidence="2" id="KW-1185">Reference proteome</keyword>
<dbReference type="GeneID" id="108677121"/>
<evidence type="ECO:0000313" key="2">
    <source>
        <dbReference type="Proteomes" id="UP000694843"/>
    </source>
</evidence>
<accession>A0A8B7P3Y8</accession>
<dbReference type="OMA" id="HYGSTHT"/>
<sequence length="156" mass="17328">MVWTKRESCETGSSCSAAARKFYSYEGTNNKDELVQQSDESKSLIKYISDQIIGKDTVFQSPFGCKKVVYCDHTASGRPLQFIEDYLSTHVLPHYGSTHTTATHTARQTTMFRHEARDVLRSAVRASEEDRVLLTGTGATGALVRLLHGLALTELP</sequence>
<evidence type="ECO:0000256" key="1">
    <source>
        <dbReference type="ARBA" id="ARBA00022898"/>
    </source>
</evidence>
<dbReference type="AlphaFoldDB" id="A0A8B7P3Y8"/>
<dbReference type="PANTHER" id="PTHR43586:SF8">
    <property type="entry name" value="CYSTEINE DESULFURASE 1, CHLOROPLASTIC"/>
    <property type="match status" value="1"/>
</dbReference>